<dbReference type="OMA" id="HYWITEI"/>
<evidence type="ECO:0000256" key="5">
    <source>
        <dbReference type="PROSITE-ProRule" id="PRU00042"/>
    </source>
</evidence>
<sequence>MQCCNAKYLWCKVNSSWHGERSITQMPSDSCKVESDVTEASDSPPPQKTEAVYIKEEPEEGEDITVKEEPIDSNENEGVRSGQPAPKGASDNAAGSVVSAAYCSQHGPNRFGCSQGGFVEAEAAAQLQQCLADEQATATPLSWTATSVQQLTQHVRAEHKELYQCFDCECTSSSEGYLRYHILFQHPSQKPFRCLECDYSCVIRRDLRRHVLSTHSSARPYSCSACQYSGITESDLKRHVLANHPSEKPFRCSECECSCVTENDLRRHVPYKHSPGRPFICTECEYTGVTKSNLQRHVLSKHSSEKPFNCSQCSYSCIQRQRLVRHVQSKHSKSNSSPLNV</sequence>
<feature type="domain" description="C2H2-type" evidence="7">
    <location>
        <begin position="221"/>
        <end position="249"/>
    </location>
</feature>
<dbReference type="PANTHER" id="PTHR24379:SF121">
    <property type="entry name" value="C2H2-TYPE DOMAIN-CONTAINING PROTEIN"/>
    <property type="match status" value="1"/>
</dbReference>
<dbReference type="AlphaFoldDB" id="A0A8B7NS61"/>
<feature type="domain" description="C2H2-type" evidence="7">
    <location>
        <begin position="279"/>
        <end position="307"/>
    </location>
</feature>
<dbReference type="InterPro" id="IPR013087">
    <property type="entry name" value="Znf_C2H2_type"/>
</dbReference>
<accession>A0A8B7NS61</accession>
<evidence type="ECO:0000256" key="6">
    <source>
        <dbReference type="SAM" id="MobiDB-lite"/>
    </source>
</evidence>
<dbReference type="OrthoDB" id="6330646at2759"/>
<dbReference type="Pfam" id="PF13909">
    <property type="entry name" value="zf-H2C2_5"/>
    <property type="match status" value="1"/>
</dbReference>
<dbReference type="PANTHER" id="PTHR24379">
    <property type="entry name" value="KRAB AND ZINC FINGER DOMAIN-CONTAINING"/>
    <property type="match status" value="1"/>
</dbReference>
<evidence type="ECO:0000256" key="2">
    <source>
        <dbReference type="ARBA" id="ARBA00022737"/>
    </source>
</evidence>
<reference evidence="9" key="1">
    <citation type="submission" date="2025-08" db="UniProtKB">
        <authorList>
            <consortium name="RefSeq"/>
        </authorList>
    </citation>
    <scope>IDENTIFICATION</scope>
    <source>
        <tissue evidence="9">Whole organism</tissue>
    </source>
</reference>
<protein>
    <submittedName>
        <fullName evidence="9">Gastrula zinc finger protein XlCGF17.1-like</fullName>
    </submittedName>
</protein>
<dbReference type="Proteomes" id="UP000694843">
    <property type="component" value="Unplaced"/>
</dbReference>
<dbReference type="InterPro" id="IPR036236">
    <property type="entry name" value="Znf_C2H2_sf"/>
</dbReference>
<evidence type="ECO:0000259" key="7">
    <source>
        <dbReference type="PROSITE" id="PS50157"/>
    </source>
</evidence>
<dbReference type="GO" id="GO:0008270">
    <property type="term" value="F:zinc ion binding"/>
    <property type="evidence" value="ECO:0007669"/>
    <property type="project" value="UniProtKB-KW"/>
</dbReference>
<evidence type="ECO:0000256" key="4">
    <source>
        <dbReference type="ARBA" id="ARBA00022833"/>
    </source>
</evidence>
<gene>
    <name evidence="9" type="primary">LOC108673240</name>
</gene>
<feature type="domain" description="C2H2-type" evidence="7">
    <location>
        <begin position="250"/>
        <end position="278"/>
    </location>
</feature>
<dbReference type="PROSITE" id="PS50157">
    <property type="entry name" value="ZINC_FINGER_C2H2_2"/>
    <property type="match status" value="6"/>
</dbReference>
<evidence type="ECO:0000256" key="1">
    <source>
        <dbReference type="ARBA" id="ARBA00022723"/>
    </source>
</evidence>
<evidence type="ECO:0000313" key="9">
    <source>
        <dbReference type="RefSeq" id="XP_018016530.1"/>
    </source>
</evidence>
<dbReference type="PROSITE" id="PS00028">
    <property type="entry name" value="ZINC_FINGER_C2H2_1"/>
    <property type="match status" value="3"/>
</dbReference>
<keyword evidence="1" id="KW-0479">Metal-binding</keyword>
<keyword evidence="8" id="KW-1185">Reference proteome</keyword>
<dbReference type="FunFam" id="3.30.160.60:FF:000446">
    <property type="entry name" value="Zinc finger protein"/>
    <property type="match status" value="1"/>
</dbReference>
<name>A0A8B7NS61_HYAAZ</name>
<feature type="domain" description="C2H2-type" evidence="7">
    <location>
        <begin position="192"/>
        <end position="220"/>
    </location>
</feature>
<keyword evidence="2" id="KW-0677">Repeat</keyword>
<keyword evidence="4" id="KW-0862">Zinc</keyword>
<evidence type="ECO:0000256" key="3">
    <source>
        <dbReference type="ARBA" id="ARBA00022771"/>
    </source>
</evidence>
<proteinExistence type="predicted"/>
<feature type="domain" description="C2H2-type" evidence="7">
    <location>
        <begin position="308"/>
        <end position="336"/>
    </location>
</feature>
<keyword evidence="3 5" id="KW-0863">Zinc-finger</keyword>
<dbReference type="Gene3D" id="3.30.160.60">
    <property type="entry name" value="Classic Zinc Finger"/>
    <property type="match status" value="4"/>
</dbReference>
<dbReference type="SUPFAM" id="SSF57667">
    <property type="entry name" value="beta-beta-alpha zinc fingers"/>
    <property type="match status" value="3"/>
</dbReference>
<dbReference type="RefSeq" id="XP_018016530.1">
    <property type="nucleotide sequence ID" value="XM_018161041.2"/>
</dbReference>
<evidence type="ECO:0000313" key="8">
    <source>
        <dbReference type="Proteomes" id="UP000694843"/>
    </source>
</evidence>
<dbReference type="GO" id="GO:0005634">
    <property type="term" value="C:nucleus"/>
    <property type="evidence" value="ECO:0007669"/>
    <property type="project" value="UniProtKB-ARBA"/>
</dbReference>
<organism evidence="8 9">
    <name type="scientific">Hyalella azteca</name>
    <name type="common">Amphipod</name>
    <dbReference type="NCBI Taxonomy" id="294128"/>
    <lineage>
        <taxon>Eukaryota</taxon>
        <taxon>Metazoa</taxon>
        <taxon>Ecdysozoa</taxon>
        <taxon>Arthropoda</taxon>
        <taxon>Crustacea</taxon>
        <taxon>Multicrustacea</taxon>
        <taxon>Malacostraca</taxon>
        <taxon>Eumalacostraca</taxon>
        <taxon>Peracarida</taxon>
        <taxon>Amphipoda</taxon>
        <taxon>Senticaudata</taxon>
        <taxon>Talitrida</taxon>
        <taxon>Talitroidea</taxon>
        <taxon>Hyalellidae</taxon>
        <taxon>Hyalella</taxon>
    </lineage>
</organism>
<dbReference type="GeneID" id="108673240"/>
<feature type="region of interest" description="Disordered" evidence="6">
    <location>
        <begin position="21"/>
        <end position="92"/>
    </location>
</feature>
<feature type="domain" description="C2H2-type" evidence="7">
    <location>
        <begin position="163"/>
        <end position="191"/>
    </location>
</feature>
<dbReference type="SMART" id="SM00355">
    <property type="entry name" value="ZnF_C2H2"/>
    <property type="match status" value="6"/>
</dbReference>
<dbReference type="KEGG" id="hazt:108673240"/>